<comment type="caution">
    <text evidence="5">The sequence shown here is derived from an EMBL/GenBank/DDBJ whole genome shotgun (WGS) entry which is preliminary data.</text>
</comment>
<feature type="repeat" description="WD" evidence="3">
    <location>
        <begin position="839"/>
        <end position="880"/>
    </location>
</feature>
<evidence type="ECO:0000259" key="4">
    <source>
        <dbReference type="PROSITE" id="PS50837"/>
    </source>
</evidence>
<dbReference type="PROSITE" id="PS00678">
    <property type="entry name" value="WD_REPEATS_1"/>
    <property type="match status" value="1"/>
</dbReference>
<proteinExistence type="predicted"/>
<dbReference type="InterPro" id="IPR015943">
    <property type="entry name" value="WD40/YVTN_repeat-like_dom_sf"/>
</dbReference>
<dbReference type="Proteomes" id="UP001295794">
    <property type="component" value="Unassembled WGS sequence"/>
</dbReference>
<dbReference type="PROSITE" id="PS50294">
    <property type="entry name" value="WD_REPEATS_REGION"/>
    <property type="match status" value="3"/>
</dbReference>
<sequence>MQTPQNLKDLQDWDANLVQLIDDMTQALAYVQDLRAMESTAHLKQTLIEFDHSVQDCAALIADQAKTGWKDALTGAHVTAMQALCRRFERWRVQFHVSLQVDIRSTLNDITEQQKKFFERERWKILDMIRPPEGTDECLVSGCMAGTREGVLARVDAWARRTDEKNILWITGHPGSGKSCVARSVADRLDADHSGAAGCFFFSRGTSCNPITATRALCADLAQSQSAFADILSAQFTDQRPSTINFRLAKAPETWRRLIHTPLGRYAENTVDDGQRTLVLIIDALDESDGVANTPSATPATGFLDALATWATLSTSLRLIVTSRTQHPIPEALEAISERLDLSATTADETWRDIYHFLTASLQRIRAEFLLPRSWPREADIDRLVDLAGGLWVWAHTVVQLLWTVEAESVLRRILSVGIAKGGQIWELYRTVLLIAFPRQQEDGDWGPAFLEDYARLVGALACFPGRVARRGSPLLHILRVNRPTRKWIVQQLRPVLKDHAQYLAFEHRTFVEFLTRSERCPEELRIDSAVAARMIACAMLDELRASLRFDETCFKSSRRENSPRSTDISEELKFASLYWAEGLPALLDPDDEDQFSGLIRDFLMTKFLFWLEVLSLCGRMERALVQLESLKQALRVCISHYGTRQSVIPLQKTRWRLDAPTVPPSTWSMLDFIDDALSFVECFMPCVKRSAPHIYLSSISLCDLTSRIHQTYAPSLARYAHVTVQTAHDLRDGRDETLQDVIHVPDVSDDVLLLEGHADRVIGVAFTAADEHVVSCSADGSVRFWDPLTGRPIFTPFVEEGAARVCAVSPCAVFLAAGFVNGKVRVWDLDAHAPIASLDVHASPVVACALSAAGGRAAVGHRDGTVRFWNVREQSEYRRPFNSDSSVCISAVVFVDTLTCLSAQGHVVTLHRADGDSHVILQHEKSLRAASLTHDPRRLIATTSTNQVVVWDISDLDSPSDGMELPAGIPNDIHCVAAHADLLALGIRDTIQVWDIRLQKPVLGSLAGHSGRVTALAFSRDGGLLLSGSQDRSIRVWDISTPDATSVQGIPNDARMDSEGWIVSGSDLIVWVPPHLRRRLCWGRTKAVLGGRPAAVIEVVPELIGSRWHKCWLGKNK</sequence>
<evidence type="ECO:0000313" key="6">
    <source>
        <dbReference type="Proteomes" id="UP001295794"/>
    </source>
</evidence>
<dbReference type="Gene3D" id="2.130.10.10">
    <property type="entry name" value="YVTN repeat-like/Quinoprotein amine dehydrogenase"/>
    <property type="match status" value="2"/>
</dbReference>
<dbReference type="AlphaFoldDB" id="A0AAD2Q3Q5"/>
<gene>
    <name evidence="5" type="ORF">MYCIT1_LOCUS18587</name>
</gene>
<evidence type="ECO:0000313" key="5">
    <source>
        <dbReference type="EMBL" id="CAK5272725.1"/>
    </source>
</evidence>
<dbReference type="InterPro" id="IPR001680">
    <property type="entry name" value="WD40_rpt"/>
</dbReference>
<dbReference type="SMART" id="SM00320">
    <property type="entry name" value="WD40"/>
    <property type="match status" value="6"/>
</dbReference>
<dbReference type="PANTHER" id="PTHR19848">
    <property type="entry name" value="WD40 REPEAT PROTEIN"/>
    <property type="match status" value="1"/>
</dbReference>
<dbReference type="InterPro" id="IPR027417">
    <property type="entry name" value="P-loop_NTPase"/>
</dbReference>
<dbReference type="Pfam" id="PF00400">
    <property type="entry name" value="WD40"/>
    <property type="match status" value="3"/>
</dbReference>
<dbReference type="InterPro" id="IPR056884">
    <property type="entry name" value="NPHP3-like_N"/>
</dbReference>
<dbReference type="Pfam" id="PF24883">
    <property type="entry name" value="NPHP3_N"/>
    <property type="match status" value="1"/>
</dbReference>
<keyword evidence="6" id="KW-1185">Reference proteome</keyword>
<accession>A0AAD2Q3Q5</accession>
<dbReference type="InterPro" id="IPR020472">
    <property type="entry name" value="WD40_PAC1"/>
</dbReference>
<dbReference type="InterPro" id="IPR019775">
    <property type="entry name" value="WD40_repeat_CS"/>
</dbReference>
<name>A0AAD2Q3Q5_9AGAR</name>
<organism evidence="5 6">
    <name type="scientific">Mycena citricolor</name>
    <dbReference type="NCBI Taxonomy" id="2018698"/>
    <lineage>
        <taxon>Eukaryota</taxon>
        <taxon>Fungi</taxon>
        <taxon>Dikarya</taxon>
        <taxon>Basidiomycota</taxon>
        <taxon>Agaricomycotina</taxon>
        <taxon>Agaricomycetes</taxon>
        <taxon>Agaricomycetidae</taxon>
        <taxon>Agaricales</taxon>
        <taxon>Marasmiineae</taxon>
        <taxon>Mycenaceae</taxon>
        <taxon>Mycena</taxon>
    </lineage>
</organism>
<reference evidence="5" key="1">
    <citation type="submission" date="2023-11" db="EMBL/GenBank/DDBJ databases">
        <authorList>
            <person name="De Vega J J."/>
            <person name="De Vega J J."/>
        </authorList>
    </citation>
    <scope>NUCLEOTIDE SEQUENCE</scope>
</reference>
<dbReference type="PROSITE" id="PS50082">
    <property type="entry name" value="WD_REPEATS_2"/>
    <property type="match status" value="3"/>
</dbReference>
<dbReference type="CDD" id="cd00200">
    <property type="entry name" value="WD40"/>
    <property type="match status" value="1"/>
</dbReference>
<dbReference type="Gene3D" id="3.40.50.300">
    <property type="entry name" value="P-loop containing nucleotide triphosphate hydrolases"/>
    <property type="match status" value="1"/>
</dbReference>
<dbReference type="InterPro" id="IPR036322">
    <property type="entry name" value="WD40_repeat_dom_sf"/>
</dbReference>
<keyword evidence="2" id="KW-0677">Repeat</keyword>
<feature type="repeat" description="WD" evidence="3">
    <location>
        <begin position="755"/>
        <end position="796"/>
    </location>
</feature>
<dbReference type="SUPFAM" id="SSF50978">
    <property type="entry name" value="WD40 repeat-like"/>
    <property type="match status" value="1"/>
</dbReference>
<feature type="repeat" description="WD" evidence="3">
    <location>
        <begin position="1007"/>
        <end position="1048"/>
    </location>
</feature>
<dbReference type="PROSITE" id="PS50837">
    <property type="entry name" value="NACHT"/>
    <property type="match status" value="1"/>
</dbReference>
<protein>
    <recommendedName>
        <fullName evidence="4">NACHT domain-containing protein</fullName>
    </recommendedName>
</protein>
<dbReference type="EMBL" id="CAVNYO010000184">
    <property type="protein sequence ID" value="CAK5272725.1"/>
    <property type="molecule type" value="Genomic_DNA"/>
</dbReference>
<dbReference type="PANTHER" id="PTHR19848:SF8">
    <property type="entry name" value="F-BOX AND WD REPEAT DOMAIN CONTAINING 7"/>
    <property type="match status" value="1"/>
</dbReference>
<keyword evidence="1 3" id="KW-0853">WD repeat</keyword>
<feature type="domain" description="NACHT" evidence="4">
    <location>
        <begin position="166"/>
        <end position="325"/>
    </location>
</feature>
<evidence type="ECO:0000256" key="2">
    <source>
        <dbReference type="ARBA" id="ARBA00022737"/>
    </source>
</evidence>
<evidence type="ECO:0000256" key="1">
    <source>
        <dbReference type="ARBA" id="ARBA00022574"/>
    </source>
</evidence>
<dbReference type="SUPFAM" id="SSF52540">
    <property type="entry name" value="P-loop containing nucleoside triphosphate hydrolases"/>
    <property type="match status" value="1"/>
</dbReference>
<dbReference type="PRINTS" id="PR00320">
    <property type="entry name" value="GPROTEINBRPT"/>
</dbReference>
<evidence type="ECO:0000256" key="3">
    <source>
        <dbReference type="PROSITE-ProRule" id="PRU00221"/>
    </source>
</evidence>
<dbReference type="InterPro" id="IPR007111">
    <property type="entry name" value="NACHT_NTPase"/>
</dbReference>